<dbReference type="InterPro" id="IPR050680">
    <property type="entry name" value="YpeA/RimI_acetyltransf"/>
</dbReference>
<evidence type="ECO:0000256" key="3">
    <source>
        <dbReference type="ARBA" id="ARBA00022679"/>
    </source>
</evidence>
<dbReference type="AlphaFoldDB" id="E8T5N3"/>
<dbReference type="Pfam" id="PF00583">
    <property type="entry name" value="Acetyltransf_1"/>
    <property type="match status" value="1"/>
</dbReference>
<dbReference type="PANTHER" id="PTHR43420:SF44">
    <property type="entry name" value="ACETYLTRANSFERASE YPEA"/>
    <property type="match status" value="1"/>
</dbReference>
<comment type="function">
    <text evidence="5">Acetylates the N-terminal alanine of ribosomal protein bS18.</text>
</comment>
<dbReference type="InterPro" id="IPR000182">
    <property type="entry name" value="GNAT_dom"/>
</dbReference>
<comment type="catalytic activity">
    <reaction evidence="5">
        <text>N-terminal L-alanyl-[ribosomal protein bS18] + acetyl-CoA = N-terminal N(alpha)-acetyl-L-alanyl-[ribosomal protein bS18] + CoA + H(+)</text>
        <dbReference type="Rhea" id="RHEA:43756"/>
        <dbReference type="Rhea" id="RHEA-COMP:10676"/>
        <dbReference type="Rhea" id="RHEA-COMP:10677"/>
        <dbReference type="ChEBI" id="CHEBI:15378"/>
        <dbReference type="ChEBI" id="CHEBI:57287"/>
        <dbReference type="ChEBI" id="CHEBI:57288"/>
        <dbReference type="ChEBI" id="CHEBI:64718"/>
        <dbReference type="ChEBI" id="CHEBI:83683"/>
        <dbReference type="EC" id="2.3.1.266"/>
    </reaction>
</comment>
<keyword evidence="8" id="KW-1185">Reference proteome</keyword>
<evidence type="ECO:0000259" key="6">
    <source>
        <dbReference type="PROSITE" id="PS51186"/>
    </source>
</evidence>
<dbReference type="CDD" id="cd04301">
    <property type="entry name" value="NAT_SF"/>
    <property type="match status" value="1"/>
</dbReference>
<proteinExistence type="inferred from homology"/>
<dbReference type="EMBL" id="CP002444">
    <property type="protein sequence ID" value="ADU96508.1"/>
    <property type="molecule type" value="Genomic_DNA"/>
</dbReference>
<dbReference type="eggNOG" id="COG0456">
    <property type="taxonomic scope" value="Bacteria"/>
</dbReference>
<sequence>MQNLRLEAFKEHHLSDILKIERELFKEPYTEELLRRELTLPVGFNVVALHQGEVIGYLMAWITGPTCELNRIAVIPRYRKQGVARKLINRLLEECRARKVEEVFLEVRKSNTPAINLYKKMGFKQISVRKNYYGDEDALILKLTL</sequence>
<evidence type="ECO:0000313" key="7">
    <source>
        <dbReference type="EMBL" id="ADU96508.1"/>
    </source>
</evidence>
<dbReference type="OrthoDB" id="9794566at2"/>
<organism evidence="7 8">
    <name type="scientific">Thermovibrio ammonificans (strain DSM 15698 / JCM 12110 / HB-1)</name>
    <dbReference type="NCBI Taxonomy" id="648996"/>
    <lineage>
        <taxon>Bacteria</taxon>
        <taxon>Pseudomonadati</taxon>
        <taxon>Aquificota</taxon>
        <taxon>Aquificia</taxon>
        <taxon>Desulfurobacteriales</taxon>
        <taxon>Desulfurobacteriaceae</taxon>
        <taxon>Thermovibrio</taxon>
    </lineage>
</organism>
<feature type="domain" description="N-acetyltransferase" evidence="6">
    <location>
        <begin position="4"/>
        <end position="145"/>
    </location>
</feature>
<evidence type="ECO:0000256" key="2">
    <source>
        <dbReference type="ARBA" id="ARBA00022490"/>
    </source>
</evidence>
<dbReference type="PANTHER" id="PTHR43420">
    <property type="entry name" value="ACETYLTRANSFERASE"/>
    <property type="match status" value="1"/>
</dbReference>
<dbReference type="GO" id="GO:0008999">
    <property type="term" value="F:protein-N-terminal-alanine acetyltransferase activity"/>
    <property type="evidence" value="ECO:0007669"/>
    <property type="project" value="UniProtKB-EC"/>
</dbReference>
<dbReference type="KEGG" id="tam:Theam_0536"/>
<evidence type="ECO:0000313" key="8">
    <source>
        <dbReference type="Proteomes" id="UP000006362"/>
    </source>
</evidence>
<name>E8T5N3_THEA1</name>
<dbReference type="Proteomes" id="UP000006362">
    <property type="component" value="Chromosome"/>
</dbReference>
<evidence type="ECO:0000256" key="4">
    <source>
        <dbReference type="ARBA" id="ARBA00023315"/>
    </source>
</evidence>
<accession>E8T5N3</accession>
<keyword evidence="2 5" id="KW-0963">Cytoplasm</keyword>
<dbReference type="EC" id="2.3.1.266" evidence="5"/>
<keyword evidence="4" id="KW-0012">Acyltransferase</keyword>
<gene>
    <name evidence="7" type="ordered locus">Theam_0536</name>
</gene>
<evidence type="ECO:0000256" key="5">
    <source>
        <dbReference type="RuleBase" id="RU363094"/>
    </source>
</evidence>
<evidence type="ECO:0000256" key="1">
    <source>
        <dbReference type="ARBA" id="ARBA00005395"/>
    </source>
</evidence>
<dbReference type="InterPro" id="IPR016181">
    <property type="entry name" value="Acyl_CoA_acyltransferase"/>
</dbReference>
<dbReference type="RefSeq" id="WP_013537294.1">
    <property type="nucleotide sequence ID" value="NC_014926.1"/>
</dbReference>
<protein>
    <recommendedName>
        <fullName evidence="5">[Ribosomal protein bS18]-alanine N-acetyltransferase</fullName>
        <ecNumber evidence="5">2.3.1.266</ecNumber>
    </recommendedName>
</protein>
<dbReference type="PROSITE" id="PS51186">
    <property type="entry name" value="GNAT"/>
    <property type="match status" value="1"/>
</dbReference>
<keyword evidence="3" id="KW-0808">Transferase</keyword>
<reference evidence="7" key="1">
    <citation type="submission" date="2011-01" db="EMBL/GenBank/DDBJ databases">
        <title>Complete sequence of chromosome of Thermovibrio ammonificans HB-1.</title>
        <authorList>
            <consortium name="US DOE Joint Genome Institute"/>
            <person name="Lucas S."/>
            <person name="Copeland A."/>
            <person name="Lapidus A."/>
            <person name="Cheng J.-F."/>
            <person name="Goodwin L."/>
            <person name="Pitluck S."/>
            <person name="Davenport K."/>
            <person name="Detter J.C."/>
            <person name="Han C."/>
            <person name="Tapia R."/>
            <person name="Land M."/>
            <person name="Hauser L."/>
            <person name="Kyrpides N."/>
            <person name="Ivanova N."/>
            <person name="Ovchinnikova G."/>
            <person name="Vetriani C."/>
            <person name="Woyke T."/>
        </authorList>
    </citation>
    <scope>NUCLEOTIDE SEQUENCE [LARGE SCALE GENOMIC DNA]</scope>
    <source>
        <strain evidence="7">HB-1</strain>
    </source>
</reference>
<comment type="subcellular location">
    <subcellularLocation>
        <location evidence="5">Cytoplasm</location>
    </subcellularLocation>
</comment>
<comment type="similarity">
    <text evidence="1 5">Belongs to the acetyltransferase family. RimI subfamily.</text>
</comment>
<dbReference type="Gene3D" id="3.40.630.30">
    <property type="match status" value="1"/>
</dbReference>
<dbReference type="GO" id="GO:0005737">
    <property type="term" value="C:cytoplasm"/>
    <property type="evidence" value="ECO:0007669"/>
    <property type="project" value="UniProtKB-SubCell"/>
</dbReference>
<dbReference type="STRING" id="648996.Theam_0536"/>
<dbReference type="HOGENOM" id="CLU_013985_23_3_0"/>
<dbReference type="NCBIfam" id="TIGR01575">
    <property type="entry name" value="rimI"/>
    <property type="match status" value="1"/>
</dbReference>
<dbReference type="InterPro" id="IPR006464">
    <property type="entry name" value="AcTrfase_RimI/Ard1"/>
</dbReference>
<dbReference type="SUPFAM" id="SSF55729">
    <property type="entry name" value="Acyl-CoA N-acyltransferases (Nat)"/>
    <property type="match status" value="1"/>
</dbReference>